<dbReference type="GO" id="GO:0048038">
    <property type="term" value="F:quinone binding"/>
    <property type="evidence" value="ECO:0007669"/>
    <property type="project" value="InterPro"/>
</dbReference>
<evidence type="ECO:0000256" key="2">
    <source>
        <dbReference type="RuleBase" id="RU000672"/>
    </source>
</evidence>
<dbReference type="InterPro" id="IPR015798">
    <property type="entry name" value="Cu_amine_oxidase_C"/>
</dbReference>
<keyword evidence="1 2" id="KW-0801">TPQ</keyword>
<dbReference type="GO" id="GO:0005507">
    <property type="term" value="F:copper ion binding"/>
    <property type="evidence" value="ECO:0007669"/>
    <property type="project" value="InterPro"/>
</dbReference>
<comment type="cofactor">
    <cofactor evidence="2">
        <name>Cu cation</name>
        <dbReference type="ChEBI" id="CHEBI:23378"/>
    </cofactor>
    <text evidence="2">Contains 1 topaquinone per subunit.</text>
</comment>
<gene>
    <name evidence="4" type="ORF">Rsub_07585</name>
</gene>
<dbReference type="EMBL" id="BDRX01000055">
    <property type="protein sequence ID" value="GBF94702.1"/>
    <property type="molecule type" value="Genomic_DNA"/>
</dbReference>
<proteinExistence type="inferred from homology"/>
<dbReference type="InterPro" id="IPR036460">
    <property type="entry name" value="Cu_amine_oxidase_C_sf"/>
</dbReference>
<keyword evidence="5" id="KW-1185">Reference proteome</keyword>
<keyword evidence="2" id="KW-0186">Copper</keyword>
<evidence type="ECO:0000313" key="5">
    <source>
        <dbReference type="Proteomes" id="UP000247498"/>
    </source>
</evidence>
<evidence type="ECO:0000256" key="1">
    <source>
        <dbReference type="PIRSR" id="PIRSR600269-51"/>
    </source>
</evidence>
<feature type="non-terminal residue" evidence="4">
    <location>
        <position position="89"/>
    </location>
</feature>
<dbReference type="EC" id="1.4.3.-" evidence="2"/>
<dbReference type="Proteomes" id="UP000247498">
    <property type="component" value="Unassembled WGS sequence"/>
</dbReference>
<dbReference type="GO" id="GO:0009308">
    <property type="term" value="P:amine metabolic process"/>
    <property type="evidence" value="ECO:0007669"/>
    <property type="project" value="UniProtKB-UniRule"/>
</dbReference>
<dbReference type="InParanoid" id="A0A2V0P6Z9"/>
<dbReference type="Pfam" id="PF01179">
    <property type="entry name" value="Cu_amine_oxid"/>
    <property type="match status" value="1"/>
</dbReference>
<feature type="domain" description="Copper amine oxidase catalytic" evidence="3">
    <location>
        <begin position="2"/>
        <end position="86"/>
    </location>
</feature>
<accession>A0A2V0P6Z9</accession>
<dbReference type="InterPro" id="IPR000269">
    <property type="entry name" value="Cu_amine_oxidase"/>
</dbReference>
<feature type="modified residue" description="2',4',5'-topaquinone" evidence="1">
    <location>
        <position position="13"/>
    </location>
</feature>
<comment type="PTM">
    <text evidence="1 2">Topaquinone (TPQ) is generated by copper-dependent autoxidation of a specific tyrosyl residue.</text>
</comment>
<keyword evidence="2" id="KW-0560">Oxidoreductase</keyword>
<evidence type="ECO:0000259" key="3">
    <source>
        <dbReference type="Pfam" id="PF01179"/>
    </source>
</evidence>
<dbReference type="OrthoDB" id="5379943at2759"/>
<keyword evidence="2" id="KW-0479">Metal-binding</keyword>
<sequence length="89" mass="10153">MLAVRTVAEVYNYDYVMDTNFYIDGTIEPRVQTSGYIQAAGGFMPYWRNKFGYHLMYNVSGSLHNHLIAWKVDLDVAGRSNSVNMHTIG</sequence>
<dbReference type="GO" id="GO:0005886">
    <property type="term" value="C:plasma membrane"/>
    <property type="evidence" value="ECO:0007669"/>
    <property type="project" value="TreeGrafter"/>
</dbReference>
<dbReference type="PANTHER" id="PTHR10638:SF20">
    <property type="entry name" value="AMINE OXIDASE"/>
    <property type="match status" value="1"/>
</dbReference>
<dbReference type="STRING" id="307507.A0A2V0P6Z9"/>
<name>A0A2V0P6Z9_9CHLO</name>
<dbReference type="AlphaFoldDB" id="A0A2V0P6Z9"/>
<dbReference type="PANTHER" id="PTHR10638">
    <property type="entry name" value="COPPER AMINE OXIDASE"/>
    <property type="match status" value="1"/>
</dbReference>
<dbReference type="SUPFAM" id="SSF49998">
    <property type="entry name" value="Amine oxidase catalytic domain"/>
    <property type="match status" value="1"/>
</dbReference>
<protein>
    <recommendedName>
        <fullName evidence="2">Amine oxidase</fullName>
        <ecNumber evidence="2">1.4.3.-</ecNumber>
    </recommendedName>
</protein>
<organism evidence="4 5">
    <name type="scientific">Raphidocelis subcapitata</name>
    <dbReference type="NCBI Taxonomy" id="307507"/>
    <lineage>
        <taxon>Eukaryota</taxon>
        <taxon>Viridiplantae</taxon>
        <taxon>Chlorophyta</taxon>
        <taxon>core chlorophytes</taxon>
        <taxon>Chlorophyceae</taxon>
        <taxon>CS clade</taxon>
        <taxon>Sphaeropleales</taxon>
        <taxon>Selenastraceae</taxon>
        <taxon>Raphidocelis</taxon>
    </lineage>
</organism>
<dbReference type="Gene3D" id="2.70.98.20">
    <property type="entry name" value="Copper amine oxidase, catalytic domain"/>
    <property type="match status" value="1"/>
</dbReference>
<evidence type="ECO:0000313" key="4">
    <source>
        <dbReference type="EMBL" id="GBF94702.1"/>
    </source>
</evidence>
<comment type="caution">
    <text evidence="4">The sequence shown here is derived from an EMBL/GenBank/DDBJ whole genome shotgun (WGS) entry which is preliminary data.</text>
</comment>
<comment type="similarity">
    <text evidence="2">Belongs to the copper/topaquinone oxidase family.</text>
</comment>
<dbReference type="GO" id="GO:0008131">
    <property type="term" value="F:primary methylamine oxidase activity"/>
    <property type="evidence" value="ECO:0007669"/>
    <property type="project" value="InterPro"/>
</dbReference>
<reference evidence="4 5" key="1">
    <citation type="journal article" date="2018" name="Sci. Rep.">
        <title>Raphidocelis subcapitata (=Pseudokirchneriella subcapitata) provides an insight into genome evolution and environmental adaptations in the Sphaeropleales.</title>
        <authorList>
            <person name="Suzuki S."/>
            <person name="Yamaguchi H."/>
            <person name="Nakajima N."/>
            <person name="Kawachi M."/>
        </authorList>
    </citation>
    <scope>NUCLEOTIDE SEQUENCE [LARGE SCALE GENOMIC DNA]</scope>
    <source>
        <strain evidence="4 5">NIES-35</strain>
    </source>
</reference>